<organism evidence="2 3">
    <name type="scientific">Sphingobium phenoxybenzoativorans</name>
    <dbReference type="NCBI Taxonomy" id="1592790"/>
    <lineage>
        <taxon>Bacteria</taxon>
        <taxon>Pseudomonadati</taxon>
        <taxon>Pseudomonadota</taxon>
        <taxon>Alphaproteobacteria</taxon>
        <taxon>Sphingomonadales</taxon>
        <taxon>Sphingomonadaceae</taxon>
        <taxon>Sphingobium</taxon>
    </lineage>
</organism>
<dbReference type="AlphaFoldDB" id="A0A975K9Z7"/>
<evidence type="ECO:0000313" key="2">
    <source>
        <dbReference type="EMBL" id="QUT06768.1"/>
    </source>
</evidence>
<gene>
    <name evidence="2" type="ORF">KFK14_04810</name>
</gene>
<dbReference type="RefSeq" id="WP_212610068.1">
    <property type="nucleotide sequence ID" value="NZ_CP073910.1"/>
</dbReference>
<dbReference type="Pfam" id="PF12697">
    <property type="entry name" value="Abhydrolase_6"/>
    <property type="match status" value="1"/>
</dbReference>
<dbReference type="KEGG" id="spph:KFK14_04810"/>
<accession>A0A975K9Z7</accession>
<dbReference type="Proteomes" id="UP000681425">
    <property type="component" value="Chromosome"/>
</dbReference>
<dbReference type="InterPro" id="IPR050228">
    <property type="entry name" value="Carboxylesterase_BioH"/>
</dbReference>
<feature type="domain" description="AB hydrolase-1" evidence="1">
    <location>
        <begin position="38"/>
        <end position="275"/>
    </location>
</feature>
<protein>
    <submittedName>
        <fullName evidence="2">Alpha/beta hydrolase</fullName>
    </submittedName>
</protein>
<dbReference type="EMBL" id="CP073910">
    <property type="protein sequence ID" value="QUT06768.1"/>
    <property type="molecule type" value="Genomic_DNA"/>
</dbReference>
<dbReference type="PANTHER" id="PTHR43194">
    <property type="entry name" value="HYDROLASE ALPHA/BETA FOLD FAMILY"/>
    <property type="match status" value="1"/>
</dbReference>
<dbReference type="InterPro" id="IPR000073">
    <property type="entry name" value="AB_hydrolase_1"/>
</dbReference>
<dbReference type="GO" id="GO:0016787">
    <property type="term" value="F:hydrolase activity"/>
    <property type="evidence" value="ECO:0007669"/>
    <property type="project" value="UniProtKB-KW"/>
</dbReference>
<sequence>MIEKNRPNDFDQRRITFAGAHGLTIAGTAVGPADGLPVILSHGGGQTRYAWGRTAHSLAELGFLAISLDLRGHGESGWMSSGLYVIEDYAEDLRLFSATLDRPPILVGASLGGIASLLAAGEPDYAPISGLCLVDVSPHLKSDGVAGILGFMRETSKGFDTPEQAADAIAAYVPHRPRPTDIEGLRKNLREGEDGRFYWHWDPQTIAKPLEPERTSKRLEQAAAHIDAPALLLRGELSELVTADVAKNFMALFNRGATVDIPGARHMVAGDRNDLFGRELIAFAENIRNERTGDVGQ</sequence>
<reference evidence="2" key="1">
    <citation type="submission" date="2021-04" db="EMBL/GenBank/DDBJ databases">
        <title>Isolation of p-tert-butylphenol degrading bacteria Sphingobium phenoxybenzoativorans Tas13 from active sludge.</title>
        <authorList>
            <person name="Li Y."/>
        </authorList>
    </citation>
    <scope>NUCLEOTIDE SEQUENCE</scope>
    <source>
        <strain evidence="2">Tas13</strain>
    </source>
</reference>
<dbReference type="SUPFAM" id="SSF53474">
    <property type="entry name" value="alpha/beta-Hydrolases"/>
    <property type="match status" value="1"/>
</dbReference>
<proteinExistence type="predicted"/>
<evidence type="ECO:0000313" key="3">
    <source>
        <dbReference type="Proteomes" id="UP000681425"/>
    </source>
</evidence>
<evidence type="ECO:0000259" key="1">
    <source>
        <dbReference type="Pfam" id="PF12697"/>
    </source>
</evidence>
<name>A0A975K9Z7_9SPHN</name>
<dbReference type="PANTHER" id="PTHR43194:SF2">
    <property type="entry name" value="PEROXISOMAL MEMBRANE PROTEIN LPX1"/>
    <property type="match status" value="1"/>
</dbReference>
<keyword evidence="2" id="KW-0378">Hydrolase</keyword>
<keyword evidence="3" id="KW-1185">Reference proteome</keyword>
<dbReference type="InterPro" id="IPR029058">
    <property type="entry name" value="AB_hydrolase_fold"/>
</dbReference>
<dbReference type="Gene3D" id="3.40.50.1820">
    <property type="entry name" value="alpha/beta hydrolase"/>
    <property type="match status" value="1"/>
</dbReference>